<dbReference type="InterPro" id="IPR009072">
    <property type="entry name" value="Histone-fold"/>
</dbReference>
<dbReference type="InterPro" id="IPR000164">
    <property type="entry name" value="Histone_H3/CENP-A"/>
</dbReference>
<dbReference type="AlphaFoldDB" id="A0A1I7Y3G4"/>
<feature type="region of interest" description="Disordered" evidence="2">
    <location>
        <begin position="20"/>
        <end position="60"/>
    </location>
</feature>
<dbReference type="CDD" id="cd22911">
    <property type="entry name" value="HFD_H3"/>
    <property type="match status" value="1"/>
</dbReference>
<dbReference type="GO" id="GO:0003677">
    <property type="term" value="F:DNA binding"/>
    <property type="evidence" value="ECO:0007669"/>
    <property type="project" value="InterPro"/>
</dbReference>
<evidence type="ECO:0000313" key="4">
    <source>
        <dbReference type="Proteomes" id="UP000095287"/>
    </source>
</evidence>
<dbReference type="GO" id="GO:0000786">
    <property type="term" value="C:nucleosome"/>
    <property type="evidence" value="ECO:0007669"/>
    <property type="project" value="InterPro"/>
</dbReference>
<dbReference type="Pfam" id="PF00125">
    <property type="entry name" value="Histone"/>
    <property type="match status" value="1"/>
</dbReference>
<dbReference type="PRINTS" id="PR00622">
    <property type="entry name" value="HISTONEH3"/>
</dbReference>
<dbReference type="GO" id="GO:0046982">
    <property type="term" value="F:protein heterodimerization activity"/>
    <property type="evidence" value="ECO:0007669"/>
    <property type="project" value="InterPro"/>
</dbReference>
<sequence>MVRQKVRLSDAVKRTGLSIEKKAKELMKNKRKSRAPSRSISSSTTPPPSTTQKKRAKPGVRALQEIRKLQKTTQTLIPRAAFSRLVREIVEQIFGTREYRIRLEALLALQESAEAYLTCLFEDMQFVALHAKRITIMPRDLHCVQRIRKPFEHV</sequence>
<dbReference type="InterPro" id="IPR007125">
    <property type="entry name" value="H2A/H2B/H3"/>
</dbReference>
<dbReference type="SUPFAM" id="SSF47113">
    <property type="entry name" value="Histone-fold"/>
    <property type="match status" value="1"/>
</dbReference>
<reference evidence="5" key="1">
    <citation type="submission" date="2016-11" db="UniProtKB">
        <authorList>
            <consortium name="WormBaseParasite"/>
        </authorList>
    </citation>
    <scope>IDENTIFICATION</scope>
</reference>
<dbReference type="Proteomes" id="UP000095287">
    <property type="component" value="Unplaced"/>
</dbReference>
<keyword evidence="4" id="KW-1185">Reference proteome</keyword>
<accession>A0A1I7Y3G4</accession>
<proteinExistence type="inferred from homology"/>
<dbReference type="Gene3D" id="1.10.20.10">
    <property type="entry name" value="Histone, subunit A"/>
    <property type="match status" value="1"/>
</dbReference>
<dbReference type="GO" id="GO:0030527">
    <property type="term" value="F:structural constituent of chromatin"/>
    <property type="evidence" value="ECO:0007669"/>
    <property type="project" value="InterPro"/>
</dbReference>
<comment type="similarity">
    <text evidence="1">Belongs to the histone H3 family.</text>
</comment>
<dbReference type="SMART" id="SM00428">
    <property type="entry name" value="H3"/>
    <property type="match status" value="1"/>
</dbReference>
<organism evidence="4 5">
    <name type="scientific">Steinernema glaseri</name>
    <dbReference type="NCBI Taxonomy" id="37863"/>
    <lineage>
        <taxon>Eukaryota</taxon>
        <taxon>Metazoa</taxon>
        <taxon>Ecdysozoa</taxon>
        <taxon>Nematoda</taxon>
        <taxon>Chromadorea</taxon>
        <taxon>Rhabditida</taxon>
        <taxon>Tylenchina</taxon>
        <taxon>Panagrolaimomorpha</taxon>
        <taxon>Strongyloidoidea</taxon>
        <taxon>Steinernematidae</taxon>
        <taxon>Steinernema</taxon>
    </lineage>
</organism>
<feature type="domain" description="Core Histone H2A/H2B/H3" evidence="3">
    <location>
        <begin position="58"/>
        <end position="147"/>
    </location>
</feature>
<evidence type="ECO:0000259" key="3">
    <source>
        <dbReference type="Pfam" id="PF00125"/>
    </source>
</evidence>
<evidence type="ECO:0000313" key="5">
    <source>
        <dbReference type="WBParaSite" id="L893_g12070.t1"/>
    </source>
</evidence>
<evidence type="ECO:0000256" key="2">
    <source>
        <dbReference type="SAM" id="MobiDB-lite"/>
    </source>
</evidence>
<dbReference type="PANTHER" id="PTHR45810">
    <property type="entry name" value="HISTONE H3.2"/>
    <property type="match status" value="1"/>
</dbReference>
<dbReference type="PANTHER" id="PTHR45810:SF1">
    <property type="entry name" value="HISTONE H3-LIKE CENTROMERIC PROTEIN A"/>
    <property type="match status" value="1"/>
</dbReference>
<protein>
    <submittedName>
        <fullName evidence="5">Histone domain-containing protein</fullName>
    </submittedName>
</protein>
<evidence type="ECO:0000256" key="1">
    <source>
        <dbReference type="ARBA" id="ARBA00010343"/>
    </source>
</evidence>
<dbReference type="WBParaSite" id="L893_g12070.t1">
    <property type="protein sequence ID" value="L893_g12070.t1"/>
    <property type="gene ID" value="L893_g12070"/>
</dbReference>
<name>A0A1I7Y3G4_9BILA</name>